<dbReference type="GO" id="GO:0009279">
    <property type="term" value="C:cell outer membrane"/>
    <property type="evidence" value="ECO:0007669"/>
    <property type="project" value="UniProtKB-SubCell"/>
</dbReference>
<dbReference type="PANTHER" id="PTHR40980:SF5">
    <property type="entry name" value="TONB-DEPENDENT RECEPTOR"/>
    <property type="match status" value="1"/>
</dbReference>
<keyword evidence="3" id="KW-0998">Cell outer membrane</keyword>
<gene>
    <name evidence="7" type="ORF">NOR51B_1330</name>
</gene>
<dbReference type="Proteomes" id="UP000004699">
    <property type="component" value="Unassembled WGS sequence"/>
</dbReference>
<dbReference type="InterPro" id="IPR036942">
    <property type="entry name" value="Beta-barrel_TonB_sf"/>
</dbReference>
<dbReference type="eggNOG" id="COG1629">
    <property type="taxonomic scope" value="Bacteria"/>
</dbReference>
<evidence type="ECO:0000313" key="7">
    <source>
        <dbReference type="EMBL" id="EED35385.1"/>
    </source>
</evidence>
<dbReference type="InterPro" id="IPR037066">
    <property type="entry name" value="Plug_dom_sf"/>
</dbReference>
<keyword evidence="2 4" id="KW-0472">Membrane</keyword>
<dbReference type="PANTHER" id="PTHR40980">
    <property type="entry name" value="PLUG DOMAIN-CONTAINING PROTEIN"/>
    <property type="match status" value="1"/>
</dbReference>
<dbReference type="InterPro" id="IPR000531">
    <property type="entry name" value="Beta-barrel_TonB"/>
</dbReference>
<evidence type="ECO:0000313" key="8">
    <source>
        <dbReference type="Proteomes" id="UP000004699"/>
    </source>
</evidence>
<evidence type="ECO:0000259" key="5">
    <source>
        <dbReference type="Pfam" id="PF00593"/>
    </source>
</evidence>
<evidence type="ECO:0008006" key="9">
    <source>
        <dbReference type="Google" id="ProtNLM"/>
    </source>
</evidence>
<comment type="similarity">
    <text evidence="4">Belongs to the TonB-dependent receptor family.</text>
</comment>
<dbReference type="AlphaFoldDB" id="B8KXX3"/>
<organism evidence="7 8">
    <name type="scientific">Luminiphilus syltensis NOR5-1B</name>
    <dbReference type="NCBI Taxonomy" id="565045"/>
    <lineage>
        <taxon>Bacteria</taxon>
        <taxon>Pseudomonadati</taxon>
        <taxon>Pseudomonadota</taxon>
        <taxon>Gammaproteobacteria</taxon>
        <taxon>Cellvibrionales</taxon>
        <taxon>Halieaceae</taxon>
        <taxon>Luminiphilus</taxon>
    </lineage>
</organism>
<dbReference type="Pfam" id="PF07715">
    <property type="entry name" value="Plug"/>
    <property type="match status" value="1"/>
</dbReference>
<reference evidence="8" key="1">
    <citation type="journal article" date="2013" name="BMC Microbiol.">
        <title>Taxonomy and evolution of bacteriochlorophyll a-containing members of the OM60/NOR5 clade of marine gammaproteobacteria: description of Luminiphilus syltensis gen. nov., sp. nov., reclassification of Haliea rubra as Pseudohaliea rubra gen. nov., comb. nov., and emendation of Chromatocurvus halotolerans.</title>
        <authorList>
            <person name="Spring S."/>
            <person name="Riedel T."/>
            <person name="Sproer C."/>
            <person name="Yan S."/>
            <person name="Harder J."/>
            <person name="Fuchs B.M."/>
        </authorList>
    </citation>
    <scope>NUCLEOTIDE SEQUENCE [LARGE SCALE GENOMIC DNA]</scope>
    <source>
        <strain evidence="8">NOR51-B</strain>
    </source>
</reference>
<name>B8KXX3_9GAMM</name>
<proteinExistence type="inferred from homology"/>
<accession>B8KXX3</accession>
<dbReference type="InterPro" id="IPR012910">
    <property type="entry name" value="Plug_dom"/>
</dbReference>
<keyword evidence="4" id="KW-0798">TonB box</keyword>
<protein>
    <recommendedName>
        <fullName evidence="9">TonB-dependent receptor</fullName>
    </recommendedName>
</protein>
<feature type="domain" description="TonB-dependent receptor-like beta-barrel" evidence="5">
    <location>
        <begin position="620"/>
        <end position="1071"/>
    </location>
</feature>
<dbReference type="Gene3D" id="2.40.170.20">
    <property type="entry name" value="TonB-dependent receptor, beta-barrel domain"/>
    <property type="match status" value="1"/>
</dbReference>
<dbReference type="STRING" id="565045.NOR51B_1330"/>
<feature type="domain" description="TonB-dependent receptor plug" evidence="6">
    <location>
        <begin position="263"/>
        <end position="350"/>
    </location>
</feature>
<dbReference type="EMBL" id="DS999411">
    <property type="protein sequence ID" value="EED35385.1"/>
    <property type="molecule type" value="Genomic_DNA"/>
</dbReference>
<comment type="subcellular location">
    <subcellularLocation>
        <location evidence="1 4">Cell outer membrane</location>
    </subcellularLocation>
</comment>
<dbReference type="Pfam" id="PF00593">
    <property type="entry name" value="TonB_dep_Rec_b-barrel"/>
    <property type="match status" value="1"/>
</dbReference>
<dbReference type="HOGENOM" id="CLU_006935_0_0_6"/>
<dbReference type="SUPFAM" id="SSF56935">
    <property type="entry name" value="Porins"/>
    <property type="match status" value="1"/>
</dbReference>
<sequence>MSQIGNVSLTIAAYGARIDRFAGSVVLPQARVPYFDREAQPLLTCALFAVSLLSPLSAWADDELMLYVLDGGTPVDGVEVSIDGQSVGETSRDGALVADLSGTEAGAMMTFSDGETYPLRLTYGPAQLVDVIFDRNEPANPRIESYARVEGAEQRRDAAPGSLEVVVLEGDRPAANQLVVISNGGGGVATNTQGRAQRELPRGLYRLTVGDIRESVRVVAGISSQVVIRLPGREGIALDIGAPEIEEVFVTATFDPSGFEVSERDTSNIVDTIGVEMLTRFSDSDVAASVVRVPGISVQDDKFVFIRGLGGRYISSTLNNATMPSTNPSRRTVPLDLFPSNFVNQLDIKKTFLAYMPGESTGGNLVINTKTFPDERGGSVNVSLGGTSDFTGKTTFVDPLEDDFDWLGWDAGNRSEDGGVAAIATLLDSGFATDTTTGETFALNDPIKGELARVGAILIKDGFDLHTASVKPDVGLGANYGDLFYLDNSELGFYAAVNYSNQWSKRDEGERNSYTPTLDLLDNFVFQRSSNSVETSGLFSVGWNVGNSTLEWNNVLSRVSESQIERFVGEEGDERQSVYRQTTQWEERQYISSQLLGSHFLNEDGSLFGEWQFTASQADRYAPDRREVEFRASQSQTDADALKQGFEFQKTNDQQTVPLAGFFIEPNVILRRYDELTDNNFDGSFDITWDAYDDGGSFGVLQAGVQAIYRERDSESNSYGFNINQARDDLLASDNLLVSDVIYVCGEGNGAVSCPEGAEGGIADDPDDGFVFDDKTLASDSYEAELTYTSAYASYDHTINNTWQVIAGTRYEIYDQTTETFSLQGAQEAVESTIDEASILPSLGINWFYSDNQQLRFAVSKTVARPDFKEAANATFYDNEFNFRIRGNPFLEISDIVNVDLRWEWYSDENEQDNLSIAAFYKDMEKPIERVVQPASGTAGNSRTFQNSDSAELLGVEVEGRREFNLTDDYNNTLFVSFNAAWIDSEVTADNQDARALQGQPEYTANLVLGYDNFSSGHQLTLLYNENGESIADVGVSGAPDVIFEPRGELNLVYRYTGFEPATIRARIQNVLNEPVEYTQGGNVFQKFEKGMTFQLGLRWQF</sequence>
<evidence type="ECO:0000256" key="1">
    <source>
        <dbReference type="ARBA" id="ARBA00004442"/>
    </source>
</evidence>
<evidence type="ECO:0000256" key="3">
    <source>
        <dbReference type="ARBA" id="ARBA00023237"/>
    </source>
</evidence>
<evidence type="ECO:0000259" key="6">
    <source>
        <dbReference type="Pfam" id="PF07715"/>
    </source>
</evidence>
<keyword evidence="8" id="KW-1185">Reference proteome</keyword>
<evidence type="ECO:0000256" key="2">
    <source>
        <dbReference type="ARBA" id="ARBA00023136"/>
    </source>
</evidence>
<evidence type="ECO:0000256" key="4">
    <source>
        <dbReference type="RuleBase" id="RU003357"/>
    </source>
</evidence>
<dbReference type="Gene3D" id="2.170.130.10">
    <property type="entry name" value="TonB-dependent receptor, plug domain"/>
    <property type="match status" value="1"/>
</dbReference>